<keyword evidence="1" id="KW-1133">Transmembrane helix</keyword>
<comment type="caution">
    <text evidence="2">The sequence shown here is derived from an EMBL/GenBank/DDBJ whole genome shotgun (WGS) entry which is preliminary data.</text>
</comment>
<evidence type="ECO:0000313" key="3">
    <source>
        <dbReference type="Proteomes" id="UP000443843"/>
    </source>
</evidence>
<protein>
    <submittedName>
        <fullName evidence="2">Uncharacterized protein</fullName>
    </submittedName>
</protein>
<keyword evidence="3" id="KW-1185">Reference proteome</keyword>
<evidence type="ECO:0000256" key="1">
    <source>
        <dbReference type="SAM" id="Phobius"/>
    </source>
</evidence>
<dbReference type="EMBL" id="WNXQ01000003">
    <property type="protein sequence ID" value="MWB77943.1"/>
    <property type="molecule type" value="Genomic_DNA"/>
</dbReference>
<feature type="transmembrane region" description="Helical" evidence="1">
    <location>
        <begin position="12"/>
        <end position="29"/>
    </location>
</feature>
<evidence type="ECO:0000313" key="2">
    <source>
        <dbReference type="EMBL" id="MWB77943.1"/>
    </source>
</evidence>
<feature type="transmembrane region" description="Helical" evidence="1">
    <location>
        <begin position="41"/>
        <end position="62"/>
    </location>
</feature>
<gene>
    <name evidence="2" type="ORF">GLS40_07910</name>
</gene>
<reference evidence="2 3" key="1">
    <citation type="submission" date="2019-11" db="EMBL/GenBank/DDBJ databases">
        <title>Pseudooceanicola pacifica sp. nov., isolated from deep-sea sediment of the Pacific Ocean.</title>
        <authorList>
            <person name="Lyu L."/>
        </authorList>
    </citation>
    <scope>NUCLEOTIDE SEQUENCE [LARGE SCALE GENOMIC DNA]</scope>
    <source>
        <strain evidence="2 3">216_PA32_1</strain>
    </source>
</reference>
<dbReference type="RefSeq" id="WP_160382195.1">
    <property type="nucleotide sequence ID" value="NZ_WNXQ01000003.1"/>
</dbReference>
<organism evidence="2 3">
    <name type="scientific">Pseudooceanicola pacificus</name>
    <dbReference type="NCBI Taxonomy" id="2676438"/>
    <lineage>
        <taxon>Bacteria</taxon>
        <taxon>Pseudomonadati</taxon>
        <taxon>Pseudomonadota</taxon>
        <taxon>Alphaproteobacteria</taxon>
        <taxon>Rhodobacterales</taxon>
        <taxon>Paracoccaceae</taxon>
        <taxon>Pseudooceanicola</taxon>
    </lineage>
</organism>
<name>A0A844WAE8_9RHOB</name>
<sequence>MDDKQFNGTRNLIFIWAFVSLFVTFSAGNQTTIKPLIIDNALTVPKVVAAILLLIITLYLCFRAKWQHSARVAEVEKWQEIGKKIAPILDDWNENFKTLLKELWRAKNGKDQVSQRMAELHAALKEVAYIHDHYEKWANEPLSERRMQALDGGVALVNDQIDRVADALSQINMDDATLIIEHAEQVKKKLVKLRDGIDTGPKSVRRDFFLETSSTVIVGSTAILANLGTLVVHHKDVEQMLSDLLRQFG</sequence>
<accession>A0A844WAE8</accession>
<keyword evidence="1" id="KW-0812">Transmembrane</keyword>
<dbReference type="AlphaFoldDB" id="A0A844WAE8"/>
<keyword evidence="1" id="KW-0472">Membrane</keyword>
<dbReference type="Proteomes" id="UP000443843">
    <property type="component" value="Unassembled WGS sequence"/>
</dbReference>
<proteinExistence type="predicted"/>